<feature type="compositionally biased region" description="Low complexity" evidence="1">
    <location>
        <begin position="63"/>
        <end position="72"/>
    </location>
</feature>
<reference evidence="2 3" key="2">
    <citation type="journal article" date="2018" name="Plant J.">
        <title>The Physcomitrella patens chromosome-scale assembly reveals moss genome structure and evolution.</title>
        <authorList>
            <person name="Lang D."/>
            <person name="Ullrich K.K."/>
            <person name="Murat F."/>
            <person name="Fuchs J."/>
            <person name="Jenkins J."/>
            <person name="Haas F.B."/>
            <person name="Piednoel M."/>
            <person name="Gundlach H."/>
            <person name="Van Bel M."/>
            <person name="Meyberg R."/>
            <person name="Vives C."/>
            <person name="Morata J."/>
            <person name="Symeonidi A."/>
            <person name="Hiss M."/>
            <person name="Muchero W."/>
            <person name="Kamisugi Y."/>
            <person name="Saleh O."/>
            <person name="Blanc G."/>
            <person name="Decker E.L."/>
            <person name="van Gessel N."/>
            <person name="Grimwood J."/>
            <person name="Hayes R.D."/>
            <person name="Graham S.W."/>
            <person name="Gunter L.E."/>
            <person name="McDaniel S.F."/>
            <person name="Hoernstein S.N.W."/>
            <person name="Larsson A."/>
            <person name="Li F.W."/>
            <person name="Perroud P.F."/>
            <person name="Phillips J."/>
            <person name="Ranjan P."/>
            <person name="Rokshar D.S."/>
            <person name="Rothfels C.J."/>
            <person name="Schneider L."/>
            <person name="Shu S."/>
            <person name="Stevenson D.W."/>
            <person name="Thummler F."/>
            <person name="Tillich M."/>
            <person name="Villarreal Aguilar J.C."/>
            <person name="Widiez T."/>
            <person name="Wong G.K."/>
            <person name="Wymore A."/>
            <person name="Zhang Y."/>
            <person name="Zimmer A.D."/>
            <person name="Quatrano R.S."/>
            <person name="Mayer K.F.X."/>
            <person name="Goodstein D."/>
            <person name="Casacuberta J.M."/>
            <person name="Vandepoele K."/>
            <person name="Reski R."/>
            <person name="Cuming A.C."/>
            <person name="Tuskan G.A."/>
            <person name="Maumus F."/>
            <person name="Salse J."/>
            <person name="Schmutz J."/>
            <person name="Rensing S.A."/>
        </authorList>
    </citation>
    <scope>NUCLEOTIDE SEQUENCE [LARGE SCALE GENOMIC DNA]</scope>
    <source>
        <strain evidence="2 3">cv. Gransden 2004</strain>
    </source>
</reference>
<dbReference type="AlphaFoldDB" id="A0A7I3ZMX6"/>
<evidence type="ECO:0000256" key="1">
    <source>
        <dbReference type="SAM" id="MobiDB-lite"/>
    </source>
</evidence>
<accession>A0A7I3ZMX6</accession>
<keyword evidence="3" id="KW-1185">Reference proteome</keyword>
<reference evidence="2 3" key="1">
    <citation type="journal article" date="2008" name="Science">
        <title>The Physcomitrella genome reveals evolutionary insights into the conquest of land by plants.</title>
        <authorList>
            <person name="Rensing S."/>
            <person name="Lang D."/>
            <person name="Zimmer A."/>
            <person name="Terry A."/>
            <person name="Salamov A."/>
            <person name="Shapiro H."/>
            <person name="Nishiyama T."/>
            <person name="Perroud P.-F."/>
            <person name="Lindquist E."/>
            <person name="Kamisugi Y."/>
            <person name="Tanahashi T."/>
            <person name="Sakakibara K."/>
            <person name="Fujita T."/>
            <person name="Oishi K."/>
            <person name="Shin-I T."/>
            <person name="Kuroki Y."/>
            <person name="Toyoda A."/>
            <person name="Suzuki Y."/>
            <person name="Hashimoto A."/>
            <person name="Yamaguchi K."/>
            <person name="Sugano A."/>
            <person name="Kohara Y."/>
            <person name="Fujiyama A."/>
            <person name="Anterola A."/>
            <person name="Aoki S."/>
            <person name="Ashton N."/>
            <person name="Barbazuk W.B."/>
            <person name="Barker E."/>
            <person name="Bennetzen J."/>
            <person name="Bezanilla M."/>
            <person name="Blankenship R."/>
            <person name="Cho S.H."/>
            <person name="Dutcher S."/>
            <person name="Estelle M."/>
            <person name="Fawcett J.A."/>
            <person name="Gundlach H."/>
            <person name="Hanada K."/>
            <person name="Heyl A."/>
            <person name="Hicks K.A."/>
            <person name="Hugh J."/>
            <person name="Lohr M."/>
            <person name="Mayer K."/>
            <person name="Melkozernov A."/>
            <person name="Murata T."/>
            <person name="Nelson D."/>
            <person name="Pils B."/>
            <person name="Prigge M."/>
            <person name="Reiss B."/>
            <person name="Renner T."/>
            <person name="Rombauts S."/>
            <person name="Rushton P."/>
            <person name="Sanderfoot A."/>
            <person name="Schween G."/>
            <person name="Shiu S.-H."/>
            <person name="Stueber K."/>
            <person name="Theodoulou F.L."/>
            <person name="Tu H."/>
            <person name="Van de Peer Y."/>
            <person name="Verrier P.J."/>
            <person name="Waters E."/>
            <person name="Wood A."/>
            <person name="Yang L."/>
            <person name="Cove D."/>
            <person name="Cuming A."/>
            <person name="Hasebe M."/>
            <person name="Lucas S."/>
            <person name="Mishler D.B."/>
            <person name="Reski R."/>
            <person name="Grigoriev I."/>
            <person name="Quatrano R.S."/>
            <person name="Boore J.L."/>
        </authorList>
    </citation>
    <scope>NUCLEOTIDE SEQUENCE [LARGE SCALE GENOMIC DNA]</scope>
    <source>
        <strain evidence="2 3">cv. Gransden 2004</strain>
    </source>
</reference>
<sequence length="98" mass="9731">MRHVKSESVAGRVSSGTTMQHGAAARSPAGMDAMDEGGMATWGGGVGCAGEERRTANCSEMRAGATSTAAAAEHPSSGGHGSRKQAWQGGARRSKGGG</sequence>
<feature type="region of interest" description="Disordered" evidence="1">
    <location>
        <begin position="1"/>
        <end position="38"/>
    </location>
</feature>
<evidence type="ECO:0000313" key="2">
    <source>
        <dbReference type="EnsemblPlants" id="PAC:32965659.CDS.1"/>
    </source>
</evidence>
<dbReference type="EnsemblPlants" id="Pp3c8_590V3.2">
    <property type="protein sequence ID" value="PAC:32965659.CDS.1"/>
    <property type="gene ID" value="Pp3c8_590"/>
</dbReference>
<protein>
    <submittedName>
        <fullName evidence="2">Uncharacterized protein</fullName>
    </submittedName>
</protein>
<organism evidence="2 3">
    <name type="scientific">Physcomitrium patens</name>
    <name type="common">Spreading-leaved earth moss</name>
    <name type="synonym">Physcomitrella patens</name>
    <dbReference type="NCBI Taxonomy" id="3218"/>
    <lineage>
        <taxon>Eukaryota</taxon>
        <taxon>Viridiplantae</taxon>
        <taxon>Streptophyta</taxon>
        <taxon>Embryophyta</taxon>
        <taxon>Bryophyta</taxon>
        <taxon>Bryophytina</taxon>
        <taxon>Bryopsida</taxon>
        <taxon>Funariidae</taxon>
        <taxon>Funariales</taxon>
        <taxon>Funariaceae</taxon>
        <taxon>Physcomitrium</taxon>
    </lineage>
</organism>
<dbReference type="EMBL" id="ABEU02000008">
    <property type="status" value="NOT_ANNOTATED_CDS"/>
    <property type="molecule type" value="Genomic_DNA"/>
</dbReference>
<dbReference type="Proteomes" id="UP000006727">
    <property type="component" value="Chromosome 8"/>
</dbReference>
<dbReference type="Gramene" id="Pp3c8_590V3.2">
    <property type="protein sequence ID" value="PAC:32965659.CDS.1"/>
    <property type="gene ID" value="Pp3c8_590"/>
</dbReference>
<proteinExistence type="predicted"/>
<name>A0A7I3ZMX6_PHYPA</name>
<feature type="region of interest" description="Disordered" evidence="1">
    <location>
        <begin position="59"/>
        <end position="98"/>
    </location>
</feature>
<evidence type="ECO:0000313" key="3">
    <source>
        <dbReference type="Proteomes" id="UP000006727"/>
    </source>
</evidence>
<reference evidence="2" key="3">
    <citation type="submission" date="2020-12" db="UniProtKB">
        <authorList>
            <consortium name="EnsemblPlants"/>
        </authorList>
    </citation>
    <scope>IDENTIFICATION</scope>
</reference>